<keyword evidence="12" id="KW-1185">Reference proteome</keyword>
<feature type="region of interest" description="Disordered" evidence="9">
    <location>
        <begin position="473"/>
        <end position="492"/>
    </location>
</feature>
<reference evidence="11" key="1">
    <citation type="journal article" date="2021" name="Nat. Commun.">
        <title>Genetic determinants of endophytism in the Arabidopsis root mycobiome.</title>
        <authorList>
            <person name="Mesny F."/>
            <person name="Miyauchi S."/>
            <person name="Thiergart T."/>
            <person name="Pickel B."/>
            <person name="Atanasova L."/>
            <person name="Karlsson M."/>
            <person name="Huettel B."/>
            <person name="Barry K.W."/>
            <person name="Haridas S."/>
            <person name="Chen C."/>
            <person name="Bauer D."/>
            <person name="Andreopoulos W."/>
            <person name="Pangilinan J."/>
            <person name="LaButti K."/>
            <person name="Riley R."/>
            <person name="Lipzen A."/>
            <person name="Clum A."/>
            <person name="Drula E."/>
            <person name="Henrissat B."/>
            <person name="Kohler A."/>
            <person name="Grigoriev I.V."/>
            <person name="Martin F.M."/>
            <person name="Hacquard S."/>
        </authorList>
    </citation>
    <scope>NUCLEOTIDE SEQUENCE</scope>
    <source>
        <strain evidence="11">MPI-SDFR-AT-0117</strain>
    </source>
</reference>
<evidence type="ECO:0000256" key="5">
    <source>
        <dbReference type="ARBA" id="ARBA00023015"/>
    </source>
</evidence>
<keyword evidence="6" id="KW-0804">Transcription</keyword>
<dbReference type="GO" id="GO:0006357">
    <property type="term" value="P:regulation of transcription by RNA polymerase II"/>
    <property type="evidence" value="ECO:0007669"/>
    <property type="project" value="TreeGrafter"/>
</dbReference>
<evidence type="ECO:0000256" key="9">
    <source>
        <dbReference type="SAM" id="MobiDB-lite"/>
    </source>
</evidence>
<dbReference type="PANTHER" id="PTHR46179">
    <property type="entry name" value="ZINC FINGER PROTEIN"/>
    <property type="match status" value="1"/>
</dbReference>
<evidence type="ECO:0000313" key="12">
    <source>
        <dbReference type="Proteomes" id="UP000770015"/>
    </source>
</evidence>
<name>A0A9P8VQ70_9PEZI</name>
<dbReference type="PROSITE" id="PS00028">
    <property type="entry name" value="ZINC_FINGER_C2H2_1"/>
    <property type="match status" value="3"/>
</dbReference>
<dbReference type="EMBL" id="JAGSXJ010000001">
    <property type="protein sequence ID" value="KAH6697619.1"/>
    <property type="molecule type" value="Genomic_DNA"/>
</dbReference>
<keyword evidence="2" id="KW-0479">Metal-binding</keyword>
<evidence type="ECO:0000256" key="7">
    <source>
        <dbReference type="ARBA" id="ARBA00023242"/>
    </source>
</evidence>
<dbReference type="InterPro" id="IPR051061">
    <property type="entry name" value="Zinc_finger_trans_reg"/>
</dbReference>
<comment type="caution">
    <text evidence="11">The sequence shown here is derived from an EMBL/GenBank/DDBJ whole genome shotgun (WGS) entry which is preliminary data.</text>
</comment>
<feature type="region of interest" description="Disordered" evidence="9">
    <location>
        <begin position="185"/>
        <end position="227"/>
    </location>
</feature>
<dbReference type="Proteomes" id="UP000770015">
    <property type="component" value="Unassembled WGS sequence"/>
</dbReference>
<evidence type="ECO:0000259" key="10">
    <source>
        <dbReference type="PROSITE" id="PS50157"/>
    </source>
</evidence>
<feature type="compositionally biased region" description="Low complexity" evidence="9">
    <location>
        <begin position="715"/>
        <end position="730"/>
    </location>
</feature>
<dbReference type="GO" id="GO:0008270">
    <property type="term" value="F:zinc ion binding"/>
    <property type="evidence" value="ECO:0007669"/>
    <property type="project" value="UniProtKB-KW"/>
</dbReference>
<feature type="region of interest" description="Disordered" evidence="9">
    <location>
        <begin position="1"/>
        <end position="22"/>
    </location>
</feature>
<evidence type="ECO:0000256" key="6">
    <source>
        <dbReference type="ARBA" id="ARBA00023163"/>
    </source>
</evidence>
<evidence type="ECO:0000256" key="3">
    <source>
        <dbReference type="ARBA" id="ARBA00022771"/>
    </source>
</evidence>
<protein>
    <recommendedName>
        <fullName evidence="10">C2H2-type domain-containing protein</fullName>
    </recommendedName>
</protein>
<dbReference type="SMART" id="SM00355">
    <property type="entry name" value="ZnF_C2H2"/>
    <property type="match status" value="6"/>
</dbReference>
<comment type="subcellular location">
    <subcellularLocation>
        <location evidence="1">Nucleus</location>
    </subcellularLocation>
</comment>
<keyword evidence="5" id="KW-0805">Transcription regulation</keyword>
<feature type="compositionally biased region" description="Polar residues" evidence="9">
    <location>
        <begin position="139"/>
        <end position="160"/>
    </location>
</feature>
<dbReference type="Pfam" id="PF00096">
    <property type="entry name" value="zf-C2H2"/>
    <property type="match status" value="1"/>
</dbReference>
<dbReference type="GO" id="GO:0005634">
    <property type="term" value="C:nucleus"/>
    <property type="evidence" value="ECO:0007669"/>
    <property type="project" value="UniProtKB-SubCell"/>
</dbReference>
<evidence type="ECO:0000256" key="2">
    <source>
        <dbReference type="ARBA" id="ARBA00022723"/>
    </source>
</evidence>
<feature type="compositionally biased region" description="Basic and acidic residues" evidence="9">
    <location>
        <begin position="199"/>
        <end position="211"/>
    </location>
</feature>
<dbReference type="SUPFAM" id="SSF57667">
    <property type="entry name" value="beta-beta-alpha zinc fingers"/>
    <property type="match status" value="1"/>
</dbReference>
<feature type="domain" description="C2H2-type" evidence="10">
    <location>
        <begin position="570"/>
        <end position="600"/>
    </location>
</feature>
<organism evidence="11 12">
    <name type="scientific">Plectosphaerella plurivora</name>
    <dbReference type="NCBI Taxonomy" id="936078"/>
    <lineage>
        <taxon>Eukaryota</taxon>
        <taxon>Fungi</taxon>
        <taxon>Dikarya</taxon>
        <taxon>Ascomycota</taxon>
        <taxon>Pezizomycotina</taxon>
        <taxon>Sordariomycetes</taxon>
        <taxon>Hypocreomycetidae</taxon>
        <taxon>Glomerellales</taxon>
        <taxon>Plectosphaerellaceae</taxon>
        <taxon>Plectosphaerella</taxon>
    </lineage>
</organism>
<evidence type="ECO:0000256" key="1">
    <source>
        <dbReference type="ARBA" id="ARBA00004123"/>
    </source>
</evidence>
<feature type="region of interest" description="Disordered" evidence="9">
    <location>
        <begin position="710"/>
        <end position="751"/>
    </location>
</feature>
<evidence type="ECO:0000256" key="8">
    <source>
        <dbReference type="PROSITE-ProRule" id="PRU00042"/>
    </source>
</evidence>
<dbReference type="PROSITE" id="PS50157">
    <property type="entry name" value="ZINC_FINGER_C2H2_2"/>
    <property type="match status" value="2"/>
</dbReference>
<evidence type="ECO:0000313" key="11">
    <source>
        <dbReference type="EMBL" id="KAH6697619.1"/>
    </source>
</evidence>
<sequence length="751" mass="83710">MDPSKRQLPNPGSDDTNSPIILDGGIMRSWPRMYGLEGFYAAPPSSDPYVPGIRTNQEAYNNEMGRGISTYGVSRGHVHYQCGDMNPPSDSGYSSRAKHSVADTSVYDGVDRSQDTQSITGHMSDFHPFASMSADKFGQGTNSQREYSHGSWLNQQQPPLSSRPRHDPASNHLVCPTCRQQVKNRSEIKKHEQRHSKPHKCDVPGCGRKEGFSTPNDLDRHKKSVHSQEGTRYQCRIGICSSKDKTWPRADNFRSHLKRVHGQEIPADGDLSEFYVTPPQAPVLEGVGEFAAYGGDFPIMSNNYWDQRPAHIDVPPQNDLDVSEPTSASLSGIFAIQRSQDVADEHQRDRSAAAEECNMTTMASVSPVLMQSTAHLPLAHHIGPFGDRAFSDNVRLESDPLIGSRSGVQDLEADLLPHAVRDGNFVSQQSRPMPLEVESQGSDVIDGVEDEQSAASGANSDTAMMEDGVESVVSRVDEEDDQEERKPSIPALPPITDVEALQEFLLSLPENLVNDFFEKRSMQSQKKAATATVAVLSESPKYTCPNDTCGKQFPRQCELKKHLKRHEKPYGCTFRDCTRTFGSKNDWKRHENSQHAQLETWKCHELDGTTDGTPCSKVFARREQFKNHLQGHHGIQSEQRVEKELNERRIGRDCDSSFWCGFCVEIIFITSKDVHAWTERFNHIDEHFCGKNQDGQRTIAEWKHIDDADVRDANDSASSSASAAATAQASRPGKKRGAENAQTPRSKRLRA</sequence>
<accession>A0A9P8VQ70</accession>
<feature type="region of interest" description="Disordered" evidence="9">
    <location>
        <begin position="134"/>
        <end position="173"/>
    </location>
</feature>
<dbReference type="InterPro" id="IPR036236">
    <property type="entry name" value="Znf_C2H2_sf"/>
</dbReference>
<dbReference type="PANTHER" id="PTHR46179:SF13">
    <property type="entry name" value="C2H2-TYPE DOMAIN-CONTAINING PROTEIN"/>
    <property type="match status" value="1"/>
</dbReference>
<dbReference type="InterPro" id="IPR013087">
    <property type="entry name" value="Znf_C2H2_type"/>
</dbReference>
<keyword evidence="3 8" id="KW-0863">Zinc-finger</keyword>
<feature type="domain" description="C2H2-type" evidence="10">
    <location>
        <begin position="542"/>
        <end position="571"/>
    </location>
</feature>
<dbReference type="Gene3D" id="3.30.160.60">
    <property type="entry name" value="Classic Zinc Finger"/>
    <property type="match status" value="2"/>
</dbReference>
<dbReference type="AlphaFoldDB" id="A0A9P8VQ70"/>
<dbReference type="OrthoDB" id="6077919at2759"/>
<evidence type="ECO:0000256" key="4">
    <source>
        <dbReference type="ARBA" id="ARBA00022833"/>
    </source>
</evidence>
<keyword evidence="4" id="KW-0862">Zinc</keyword>
<proteinExistence type="predicted"/>
<gene>
    <name evidence="11" type="ORF">F5X68DRAFT_5979</name>
</gene>
<keyword evidence="7" id="KW-0539">Nucleus</keyword>